<dbReference type="SUPFAM" id="SSF53335">
    <property type="entry name" value="S-adenosyl-L-methionine-dependent methyltransferases"/>
    <property type="match status" value="1"/>
</dbReference>
<feature type="active site" evidence="7">
    <location>
        <position position="17"/>
    </location>
</feature>
<dbReference type="CDD" id="cd01949">
    <property type="entry name" value="GGDEF"/>
    <property type="match status" value="1"/>
</dbReference>
<proteinExistence type="predicted"/>
<dbReference type="Pfam" id="PF01739">
    <property type="entry name" value="CheR"/>
    <property type="match status" value="1"/>
</dbReference>
<evidence type="ECO:0000259" key="12">
    <source>
        <dbReference type="PROSITE" id="PS50887"/>
    </source>
</evidence>
<dbReference type="InterPro" id="IPR001633">
    <property type="entry name" value="EAL_dom"/>
</dbReference>
<evidence type="ECO:0000256" key="1">
    <source>
        <dbReference type="ARBA" id="ARBA00001541"/>
    </source>
</evidence>
<keyword evidence="8" id="KW-0175">Coiled coil</keyword>
<keyword evidence="4" id="KW-0489">Methyltransferase</keyword>
<dbReference type="SMART" id="SM00138">
    <property type="entry name" value="MeTrc"/>
    <property type="match status" value="1"/>
</dbReference>
<dbReference type="InterPro" id="IPR029063">
    <property type="entry name" value="SAM-dependent_MTases_sf"/>
</dbReference>
<evidence type="ECO:0000313" key="13">
    <source>
        <dbReference type="EMBL" id="GGX46154.1"/>
    </source>
</evidence>
<dbReference type="GO" id="GO:0032259">
    <property type="term" value="P:methylation"/>
    <property type="evidence" value="ECO:0007669"/>
    <property type="project" value="UniProtKB-KW"/>
</dbReference>
<dbReference type="PROSITE" id="PS50883">
    <property type="entry name" value="EAL"/>
    <property type="match status" value="1"/>
</dbReference>
<dbReference type="PRINTS" id="PR00996">
    <property type="entry name" value="CHERMTFRASE"/>
</dbReference>
<feature type="domain" description="GGDEF" evidence="12">
    <location>
        <begin position="989"/>
        <end position="1122"/>
    </location>
</feature>
<dbReference type="PROSITE" id="PS50887">
    <property type="entry name" value="GGDEF"/>
    <property type="match status" value="1"/>
</dbReference>
<feature type="active site" evidence="7">
    <location>
        <position position="136"/>
    </location>
</feature>
<feature type="coiled-coil region" evidence="8">
    <location>
        <begin position="648"/>
        <end position="707"/>
    </location>
</feature>
<feature type="domain" description="CheR-type methyltransferase" evidence="10">
    <location>
        <begin position="198"/>
        <end position="472"/>
    </location>
</feature>
<dbReference type="InterPro" id="IPR022642">
    <property type="entry name" value="CheR_C"/>
</dbReference>
<dbReference type="InterPro" id="IPR035909">
    <property type="entry name" value="CheB_C"/>
</dbReference>
<dbReference type="InterPro" id="IPR036804">
    <property type="entry name" value="CheR_N_sf"/>
</dbReference>
<dbReference type="Pfam" id="PF03705">
    <property type="entry name" value="CheR_N"/>
    <property type="match status" value="1"/>
</dbReference>
<dbReference type="PANTHER" id="PTHR44757:SF2">
    <property type="entry name" value="BIOFILM ARCHITECTURE MAINTENANCE PROTEIN MBAA"/>
    <property type="match status" value="1"/>
</dbReference>
<dbReference type="Pfam" id="PF01339">
    <property type="entry name" value="CheB_methylest"/>
    <property type="match status" value="1"/>
</dbReference>
<evidence type="ECO:0000256" key="8">
    <source>
        <dbReference type="SAM" id="Coils"/>
    </source>
</evidence>
<evidence type="ECO:0000256" key="3">
    <source>
        <dbReference type="ARBA" id="ARBA00012534"/>
    </source>
</evidence>
<dbReference type="GO" id="GO:0008983">
    <property type="term" value="F:protein-glutamate O-methyltransferase activity"/>
    <property type="evidence" value="ECO:0007669"/>
    <property type="project" value="UniProtKB-EC"/>
</dbReference>
<dbReference type="SMART" id="SM00267">
    <property type="entry name" value="GGDEF"/>
    <property type="match status" value="1"/>
</dbReference>
<dbReference type="FunFam" id="3.30.70.270:FF:000001">
    <property type="entry name" value="Diguanylate cyclase domain protein"/>
    <property type="match status" value="1"/>
</dbReference>
<evidence type="ECO:0000256" key="6">
    <source>
        <dbReference type="ARBA" id="ARBA00022691"/>
    </source>
</evidence>
<dbReference type="InterPro" id="IPR035919">
    <property type="entry name" value="EAL_sf"/>
</dbReference>
<keyword evidence="7" id="KW-0378">Hydrolase</keyword>
<sequence>MGQTGQAPSNLVILGASAGGFHAMADCLRQLPRDFPYPIILAQHSEKTHKTLIPELLKDASPSPIRVVDDGMPIESGHLYVLPSSSNTVITGEHRFSTLPSIESLPTPSIDLLVTSAVEHFGHRVAVIILSGAGSDGLHGCQEVSARDGLVIAQDPSTAQFKSMPTAVADSCAQHVLSPEAIGRQLPELLEQWRKYRHQQSEIEQNRGLFQRVLTYIDQQTDLDFSGYKEGTLSRQIQRRMSELQLPDLEAYLAHLEHDDLEAETLANSILISFTHFARDTEAFSELNHCLEESLVGHNPDEDFRIWVIGCSTGEEAYYITMMAMELIKKHRLDFRLRVFATDLSEDNIKKARRGFYLLPDVYRLERSWLKKYFTRVKDGFQLSDEVRECIVFSVHDLIRNPPLRGIDLVSCRNLLIYFKPRLQKQVLSIIHYALKHDGLLFLGRSESITQQKSLFKVVSEKSKLFRRLPGKARLPDRLKQNLKTSPAVGMTIDGSHPDGPTRALADMARSILSERYQPAAVLFSDDGYIEHFFGDCSPFLTVGKGGTKFTIYNLLIPELRNELRPLLIKATKSHQTVSSSPIELDREDERHIRLTITALDKQGISGYLMVFERYLTGEQVLSLDPSERDSDEVRTLKQQLLVTKQDLDSVISELESSNAQLQVLNEDTLAVNEELQATNEELETTNEELQATNEELTTVNDELMAKTVELTTINSELKSLIENLVEAVIVVDLKFDILNYNQKSCEYFHNLGPWGATNLSALSPKLPIEGLTDQVRRVMNQGEPAQSEIAHENHFYQLSIHPIRDHKDGSNSIIGSMVALIDNTTEQQLRQRLELTSEVFQRTHEPTLILDADFRVLAANEASSDLYRQSSGQLVGMQLSSLFQTPEQTINKLPDRALTVIGERRFEGFILASKASKNSYILNIKALSDANEVTYCYVASLLEADEQQKNRYLIEHYANYDQLTQLPNRYLFNQLAQQAIKENHRTSESLAILFIDLDNFKTVNDSLGHTTGDLVLQEAARRIRSSVRPSDIVTRFGGDEFCILTRLDEPHMDLPEFAEHLIEVLSKTYEVKGHSAELSASVGIAIHPEDGDTIETLLKNADAALYVSKSSGKHDYHFFTEQIQIEAESRHRLGNQLKKATLNQEFELYYQPLYRISTGEIVGAEALLRWKDPEGYFVSPGDFIPILENLGLIHEVGRWVIREAIAKLAQWSSMLEGSFYIAVNKSAIEFDGNPGLAQEISDMITSLPSPQNLCIEITESVLINKPDKAIEQLKLLRENGVRVALDDFGTGYSSLSYLKRMPVDLVKIDQSFIRDLDQTDGSLGMVSGIIALCHQLDKEVVAEGIERSGQFNALKEAACDVAQGFGLSRPLPEDRFEALLRSGTRVADELPG</sequence>
<dbReference type="Pfam" id="PF00563">
    <property type="entry name" value="EAL"/>
    <property type="match status" value="1"/>
</dbReference>
<dbReference type="InterPro" id="IPR000014">
    <property type="entry name" value="PAS"/>
</dbReference>
<dbReference type="Pfam" id="PF00990">
    <property type="entry name" value="GGDEF"/>
    <property type="match status" value="1"/>
</dbReference>
<dbReference type="SUPFAM" id="SSF55073">
    <property type="entry name" value="Nucleotide cyclase"/>
    <property type="match status" value="1"/>
</dbReference>
<dbReference type="GO" id="GO:0005737">
    <property type="term" value="C:cytoplasm"/>
    <property type="evidence" value="ECO:0007669"/>
    <property type="project" value="InterPro"/>
</dbReference>
<dbReference type="Gene3D" id="3.30.70.270">
    <property type="match status" value="1"/>
</dbReference>
<dbReference type="NCBIfam" id="TIGR00254">
    <property type="entry name" value="GGDEF"/>
    <property type="match status" value="1"/>
</dbReference>
<dbReference type="InterPro" id="IPR029787">
    <property type="entry name" value="Nucleotide_cyclase"/>
</dbReference>
<dbReference type="InterPro" id="IPR000673">
    <property type="entry name" value="Sig_transdc_resp-reg_Me-estase"/>
</dbReference>
<dbReference type="CDD" id="cd16434">
    <property type="entry name" value="CheB-CheR_fusion"/>
    <property type="match status" value="1"/>
</dbReference>
<dbReference type="PROSITE" id="PS50123">
    <property type="entry name" value="CHER"/>
    <property type="match status" value="1"/>
</dbReference>
<comment type="caution">
    <text evidence="13">The sequence shown here is derived from an EMBL/GenBank/DDBJ whole genome shotgun (WGS) entry which is preliminary data.</text>
</comment>
<dbReference type="Gene3D" id="3.30.450.20">
    <property type="entry name" value="PAS domain"/>
    <property type="match status" value="2"/>
</dbReference>
<dbReference type="SMART" id="SM00052">
    <property type="entry name" value="EAL"/>
    <property type="match status" value="1"/>
</dbReference>
<dbReference type="PROSITE" id="PS50122">
    <property type="entry name" value="CHEB"/>
    <property type="match status" value="1"/>
</dbReference>
<dbReference type="GO" id="GO:0008984">
    <property type="term" value="F:protein-glutamate methylesterase activity"/>
    <property type="evidence" value="ECO:0007669"/>
    <property type="project" value="InterPro"/>
</dbReference>
<dbReference type="GO" id="GO:0006935">
    <property type="term" value="P:chemotaxis"/>
    <property type="evidence" value="ECO:0007669"/>
    <property type="project" value="UniProtKB-UniRule"/>
</dbReference>
<protein>
    <recommendedName>
        <fullName evidence="3">protein-glutamate O-methyltransferase</fullName>
        <ecNumber evidence="3">2.1.1.80</ecNumber>
    </recommendedName>
</protein>
<dbReference type="InterPro" id="IPR000780">
    <property type="entry name" value="CheR_MeTrfase"/>
</dbReference>
<gene>
    <name evidence="13" type="ORF">GCM10007392_11520</name>
</gene>
<keyword evidence="7" id="KW-0145">Chemotaxis</keyword>
<reference evidence="13" key="1">
    <citation type="journal article" date="2014" name="Int. J. Syst. Evol. Microbiol.">
        <title>Complete genome sequence of Corynebacterium casei LMG S-19264T (=DSM 44701T), isolated from a smear-ripened cheese.</title>
        <authorList>
            <consortium name="US DOE Joint Genome Institute (JGI-PGF)"/>
            <person name="Walter F."/>
            <person name="Albersmeier A."/>
            <person name="Kalinowski J."/>
            <person name="Ruckert C."/>
        </authorList>
    </citation>
    <scope>NUCLEOTIDE SEQUENCE</scope>
    <source>
        <strain evidence="13">KCTC 22169</strain>
    </source>
</reference>
<dbReference type="InterPro" id="IPR000160">
    <property type="entry name" value="GGDEF_dom"/>
</dbReference>
<feature type="domain" description="CheB-type methylesterase" evidence="9">
    <location>
        <begin position="8"/>
        <end position="175"/>
    </location>
</feature>
<feature type="domain" description="EAL" evidence="11">
    <location>
        <begin position="1131"/>
        <end position="1385"/>
    </location>
</feature>
<dbReference type="SUPFAM" id="SSF47757">
    <property type="entry name" value="Chemotaxis receptor methyltransferase CheR, N-terminal domain"/>
    <property type="match status" value="1"/>
</dbReference>
<accession>A0A918K3Z1</accession>
<dbReference type="CDD" id="cd01948">
    <property type="entry name" value="EAL"/>
    <property type="match status" value="1"/>
</dbReference>
<evidence type="ECO:0000313" key="14">
    <source>
        <dbReference type="Proteomes" id="UP000626148"/>
    </source>
</evidence>
<dbReference type="Gene3D" id="3.20.20.450">
    <property type="entry name" value="EAL domain"/>
    <property type="match status" value="1"/>
</dbReference>
<dbReference type="RefSeq" id="WP_189607531.1">
    <property type="nucleotide sequence ID" value="NZ_BMXR01000002.1"/>
</dbReference>
<dbReference type="InterPro" id="IPR043128">
    <property type="entry name" value="Rev_trsase/Diguanyl_cyclase"/>
</dbReference>
<evidence type="ECO:0000259" key="9">
    <source>
        <dbReference type="PROSITE" id="PS50122"/>
    </source>
</evidence>
<feature type="active site" evidence="7">
    <location>
        <position position="44"/>
    </location>
</feature>
<dbReference type="Gene3D" id="3.40.50.180">
    <property type="entry name" value="Methylesterase CheB, C-terminal domain"/>
    <property type="match status" value="1"/>
</dbReference>
<evidence type="ECO:0000256" key="5">
    <source>
        <dbReference type="ARBA" id="ARBA00022679"/>
    </source>
</evidence>
<name>A0A918K3Z1_9GAMM</name>
<dbReference type="SUPFAM" id="SSF141868">
    <property type="entry name" value="EAL domain-like"/>
    <property type="match status" value="1"/>
</dbReference>
<dbReference type="EMBL" id="BMXR01000002">
    <property type="protein sequence ID" value="GGX46154.1"/>
    <property type="molecule type" value="Genomic_DNA"/>
</dbReference>
<dbReference type="SUPFAM" id="SSF52738">
    <property type="entry name" value="Methylesterase CheB, C-terminal domain"/>
    <property type="match status" value="1"/>
</dbReference>
<dbReference type="InterPro" id="IPR035965">
    <property type="entry name" value="PAS-like_dom_sf"/>
</dbReference>
<dbReference type="SMART" id="SM00091">
    <property type="entry name" value="PAS"/>
    <property type="match status" value="2"/>
</dbReference>
<dbReference type="EC" id="2.1.1.80" evidence="3"/>
<keyword evidence="6" id="KW-0949">S-adenosyl-L-methionine</keyword>
<reference evidence="13" key="2">
    <citation type="submission" date="2020-09" db="EMBL/GenBank/DDBJ databases">
        <authorList>
            <person name="Sun Q."/>
            <person name="Kim S."/>
        </authorList>
    </citation>
    <scope>NUCLEOTIDE SEQUENCE</scope>
    <source>
        <strain evidence="13">KCTC 22169</strain>
    </source>
</reference>
<dbReference type="InterPro" id="IPR052155">
    <property type="entry name" value="Biofilm_reg_signaling"/>
</dbReference>
<dbReference type="Gene3D" id="3.40.50.150">
    <property type="entry name" value="Vaccinia Virus protein VP39"/>
    <property type="match status" value="1"/>
</dbReference>
<evidence type="ECO:0000256" key="4">
    <source>
        <dbReference type="ARBA" id="ARBA00022603"/>
    </source>
</evidence>
<dbReference type="Proteomes" id="UP000626148">
    <property type="component" value="Unassembled WGS sequence"/>
</dbReference>
<comment type="catalytic activity">
    <reaction evidence="1">
        <text>L-glutamyl-[protein] + S-adenosyl-L-methionine = [protein]-L-glutamate 5-O-methyl ester + S-adenosyl-L-homocysteine</text>
        <dbReference type="Rhea" id="RHEA:24452"/>
        <dbReference type="Rhea" id="RHEA-COMP:10208"/>
        <dbReference type="Rhea" id="RHEA-COMP:10311"/>
        <dbReference type="ChEBI" id="CHEBI:29973"/>
        <dbReference type="ChEBI" id="CHEBI:57856"/>
        <dbReference type="ChEBI" id="CHEBI:59789"/>
        <dbReference type="ChEBI" id="CHEBI:82795"/>
        <dbReference type="EC" id="2.1.1.80"/>
    </reaction>
</comment>
<keyword evidence="5" id="KW-0808">Transferase</keyword>
<evidence type="ECO:0000256" key="2">
    <source>
        <dbReference type="ARBA" id="ARBA00001946"/>
    </source>
</evidence>
<dbReference type="SUPFAM" id="SSF55785">
    <property type="entry name" value="PYP-like sensor domain (PAS domain)"/>
    <property type="match status" value="2"/>
</dbReference>
<evidence type="ECO:0000259" key="11">
    <source>
        <dbReference type="PROSITE" id="PS50883"/>
    </source>
</evidence>
<evidence type="ECO:0000259" key="10">
    <source>
        <dbReference type="PROSITE" id="PS50123"/>
    </source>
</evidence>
<comment type="cofactor">
    <cofactor evidence="2">
        <name>Mg(2+)</name>
        <dbReference type="ChEBI" id="CHEBI:18420"/>
    </cofactor>
</comment>
<keyword evidence="14" id="KW-1185">Reference proteome</keyword>
<evidence type="ECO:0000256" key="7">
    <source>
        <dbReference type="PROSITE-ProRule" id="PRU00050"/>
    </source>
</evidence>
<organism evidence="13 14">
    <name type="scientific">Saccharospirillum salsuginis</name>
    <dbReference type="NCBI Taxonomy" id="418750"/>
    <lineage>
        <taxon>Bacteria</taxon>
        <taxon>Pseudomonadati</taxon>
        <taxon>Pseudomonadota</taxon>
        <taxon>Gammaproteobacteria</taxon>
        <taxon>Oceanospirillales</taxon>
        <taxon>Saccharospirillaceae</taxon>
        <taxon>Saccharospirillum</taxon>
    </lineage>
</organism>
<dbReference type="PANTHER" id="PTHR44757">
    <property type="entry name" value="DIGUANYLATE CYCLASE DGCP"/>
    <property type="match status" value="1"/>
</dbReference>
<dbReference type="GO" id="GO:0000156">
    <property type="term" value="F:phosphorelay response regulator activity"/>
    <property type="evidence" value="ECO:0007669"/>
    <property type="project" value="InterPro"/>
</dbReference>
<dbReference type="Gene3D" id="1.10.155.10">
    <property type="entry name" value="Chemotaxis receptor methyltransferase CheR, N-terminal domain"/>
    <property type="match status" value="1"/>
</dbReference>
<dbReference type="InterPro" id="IPR022641">
    <property type="entry name" value="CheR_N"/>
</dbReference>